<keyword evidence="3" id="KW-1185">Reference proteome</keyword>
<reference evidence="2" key="1">
    <citation type="submission" date="2022-07" db="EMBL/GenBank/DDBJ databases">
        <authorList>
            <person name="Macas J."/>
            <person name="Novak P."/>
            <person name="Neumann P."/>
        </authorList>
    </citation>
    <scope>NUCLEOTIDE SEQUENCE</scope>
</reference>
<feature type="region of interest" description="Disordered" evidence="1">
    <location>
        <begin position="1"/>
        <end position="31"/>
    </location>
</feature>
<dbReference type="AlphaFoldDB" id="A0AAV0GCM5"/>
<organism evidence="2 3">
    <name type="scientific">Cuscuta epithymum</name>
    <dbReference type="NCBI Taxonomy" id="186058"/>
    <lineage>
        <taxon>Eukaryota</taxon>
        <taxon>Viridiplantae</taxon>
        <taxon>Streptophyta</taxon>
        <taxon>Embryophyta</taxon>
        <taxon>Tracheophyta</taxon>
        <taxon>Spermatophyta</taxon>
        <taxon>Magnoliopsida</taxon>
        <taxon>eudicotyledons</taxon>
        <taxon>Gunneridae</taxon>
        <taxon>Pentapetalae</taxon>
        <taxon>asterids</taxon>
        <taxon>lamiids</taxon>
        <taxon>Solanales</taxon>
        <taxon>Convolvulaceae</taxon>
        <taxon>Cuscuteae</taxon>
        <taxon>Cuscuta</taxon>
        <taxon>Cuscuta subgen. Cuscuta</taxon>
    </lineage>
</organism>
<dbReference type="EMBL" id="CAMAPF010001084">
    <property type="protein sequence ID" value="CAH9145667.1"/>
    <property type="molecule type" value="Genomic_DNA"/>
</dbReference>
<comment type="caution">
    <text evidence="2">The sequence shown here is derived from an EMBL/GenBank/DDBJ whole genome shotgun (WGS) entry which is preliminary data.</text>
</comment>
<dbReference type="Proteomes" id="UP001152523">
    <property type="component" value="Unassembled WGS sequence"/>
</dbReference>
<protein>
    <submittedName>
        <fullName evidence="2">Uncharacterized protein</fullName>
    </submittedName>
</protein>
<accession>A0AAV0GCM5</accession>
<name>A0AAV0GCM5_9ASTE</name>
<sequence length="105" mass="11258">MGKNVENGMSKQPKQKSKITKSKIEEESKKKSRIELCIGSFMPKESNNISPADQQFTRGVAFADICVHSPLKSYPALKQGAVAGGGRRSPAPDGGWRLPAVVASS</sequence>
<evidence type="ECO:0000313" key="3">
    <source>
        <dbReference type="Proteomes" id="UP001152523"/>
    </source>
</evidence>
<evidence type="ECO:0000313" key="2">
    <source>
        <dbReference type="EMBL" id="CAH9145667.1"/>
    </source>
</evidence>
<proteinExistence type="predicted"/>
<evidence type="ECO:0000256" key="1">
    <source>
        <dbReference type="SAM" id="MobiDB-lite"/>
    </source>
</evidence>
<gene>
    <name evidence="2" type="ORF">CEPIT_LOCUS42390</name>
</gene>